<organism evidence="1 4">
    <name type="scientific">Labilibaculum euxinus</name>
    <dbReference type="NCBI Taxonomy" id="2686357"/>
    <lineage>
        <taxon>Bacteria</taxon>
        <taxon>Pseudomonadati</taxon>
        <taxon>Bacteroidota</taxon>
        <taxon>Bacteroidia</taxon>
        <taxon>Marinilabiliales</taxon>
        <taxon>Marinifilaceae</taxon>
        <taxon>Labilibaculum</taxon>
    </lineage>
</organism>
<dbReference type="EMBL" id="QTZN02000106">
    <property type="protein sequence ID" value="MVB09347.1"/>
    <property type="molecule type" value="Genomic_DNA"/>
</dbReference>
<sequence length="52" mass="6136">MENELLLKQLAEGNKKVFKSIFEDYYRPLCGFFLLVEHIVWDPVLKPGKIIL</sequence>
<accession>A0A7M4DBW3</accession>
<evidence type="ECO:0000313" key="3">
    <source>
        <dbReference type="Proteomes" id="UP000285951"/>
    </source>
</evidence>
<dbReference type="RefSeq" id="WP_156197459.1">
    <property type="nucleotide sequence ID" value="NZ_QTZN02000106.1"/>
</dbReference>
<protein>
    <submittedName>
        <fullName evidence="1">Uncharacterized protein</fullName>
    </submittedName>
</protein>
<evidence type="ECO:0000313" key="2">
    <source>
        <dbReference type="EMBL" id="MVB09347.1"/>
    </source>
</evidence>
<dbReference type="Proteomes" id="UP000285951">
    <property type="component" value="Unassembled WGS sequence"/>
</dbReference>
<proteinExistence type="predicted"/>
<reference evidence="1 4" key="2">
    <citation type="submission" date="2019-12" db="EMBL/GenBank/DDBJ databases">
        <title>Draft genome sequence of Labilibaculum sp. strain 44 isolated from deep waters of Black Sea.</title>
        <authorList>
            <person name="Yadav S."/>
            <person name="Villanueva L."/>
        </authorList>
    </citation>
    <scope>NUCLEOTIDE SEQUENCE [LARGE SCALE GENOMIC DNA]</scope>
    <source>
        <strain evidence="1 4">44</strain>
    </source>
</reference>
<reference evidence="2 3" key="1">
    <citation type="submission" date="2019-11" db="EMBL/GenBank/DDBJ databases">
        <title>Draft genome sequence of Labilibaculum sp. strain SYP isolated from Black Sea.</title>
        <authorList>
            <person name="Yadav S."/>
            <person name="Villanueva L."/>
        </authorList>
    </citation>
    <scope>NUCLEOTIDE SEQUENCE [LARGE SCALE GENOMIC DNA]</scope>
    <source>
        <strain evidence="2 3">44</strain>
    </source>
</reference>
<dbReference type="AlphaFoldDB" id="A0A7M4DBW3"/>
<evidence type="ECO:0000313" key="1">
    <source>
        <dbReference type="EMBL" id="MUP40142.1"/>
    </source>
</evidence>
<name>A0A7M4DBW3_9BACT</name>
<comment type="caution">
    <text evidence="1">The sequence shown here is derived from an EMBL/GenBank/DDBJ whole genome shotgun (WGS) entry which is preliminary data.</text>
</comment>
<dbReference type="OrthoDB" id="1027147at2"/>
<keyword evidence="3" id="KW-1185">Reference proteome</keyword>
<gene>
    <name evidence="2" type="ORF">DWB62_020290</name>
    <name evidence="1" type="ORF">GNY23_20290</name>
</gene>
<evidence type="ECO:0000313" key="4">
    <source>
        <dbReference type="Proteomes" id="UP000462449"/>
    </source>
</evidence>
<dbReference type="Proteomes" id="UP000462449">
    <property type="component" value="Unassembled WGS sequence"/>
</dbReference>
<dbReference type="EMBL" id="WOTW01000106">
    <property type="protein sequence ID" value="MUP40142.1"/>
    <property type="molecule type" value="Genomic_DNA"/>
</dbReference>